<keyword evidence="5" id="KW-0597">Phosphoprotein</keyword>
<dbReference type="Pfam" id="PF13246">
    <property type="entry name" value="Cation_ATPase"/>
    <property type="match status" value="1"/>
</dbReference>
<dbReference type="SUPFAM" id="SSF56784">
    <property type="entry name" value="HAD-like"/>
    <property type="match status" value="1"/>
</dbReference>
<evidence type="ECO:0000256" key="17">
    <source>
        <dbReference type="ARBA" id="ARBA00023008"/>
    </source>
</evidence>
<dbReference type="AlphaFoldDB" id="A0A016WFL8"/>
<evidence type="ECO:0000256" key="13">
    <source>
        <dbReference type="ARBA" id="ARBA00022842"/>
    </source>
</evidence>
<feature type="domain" description="Cation-transporting P-type ATPase N-terminal" evidence="21">
    <location>
        <begin position="34"/>
        <end position="108"/>
    </location>
</feature>
<keyword evidence="12 20" id="KW-0067">ATP-binding</keyword>
<evidence type="ECO:0000256" key="16">
    <source>
        <dbReference type="ARBA" id="ARBA00022989"/>
    </source>
</evidence>
<dbReference type="Gene3D" id="1.20.1110.10">
    <property type="entry name" value="Calcium-transporting ATPase, transmembrane domain"/>
    <property type="match status" value="2"/>
</dbReference>
<dbReference type="Gene3D" id="2.70.150.10">
    <property type="entry name" value="Calcium-transporting ATPase, cytoplasmic transduction domain A"/>
    <property type="match status" value="1"/>
</dbReference>
<dbReference type="SFLD" id="SFLDF00027">
    <property type="entry name" value="p-type_atpase"/>
    <property type="match status" value="1"/>
</dbReference>
<comment type="caution">
    <text evidence="20">Lacks conserved residue(s) required for the propagation of feature annotation.</text>
</comment>
<dbReference type="Gene3D" id="3.40.50.1000">
    <property type="entry name" value="HAD superfamily/HAD-like"/>
    <property type="match status" value="1"/>
</dbReference>
<comment type="catalytic activity">
    <reaction evidence="20">
        <text>Ca(2+)(in) + ATP + H2O = Ca(2+)(out) + ADP + phosphate + H(+)</text>
        <dbReference type="Rhea" id="RHEA:18105"/>
        <dbReference type="ChEBI" id="CHEBI:15377"/>
        <dbReference type="ChEBI" id="CHEBI:15378"/>
        <dbReference type="ChEBI" id="CHEBI:29108"/>
        <dbReference type="ChEBI" id="CHEBI:30616"/>
        <dbReference type="ChEBI" id="CHEBI:43474"/>
        <dbReference type="ChEBI" id="CHEBI:456216"/>
        <dbReference type="EC" id="7.2.2.10"/>
    </reaction>
</comment>
<dbReference type="EMBL" id="JARK01000347">
    <property type="protein sequence ID" value="EYC38047.1"/>
    <property type="molecule type" value="Genomic_DNA"/>
</dbReference>
<keyword evidence="10" id="KW-0187">Copper transport</keyword>
<reference evidence="23" key="1">
    <citation type="journal article" date="2015" name="Nat. Genet.">
        <title>The genome and transcriptome of the zoonotic hookworm Ancylostoma ceylanicum identify infection-specific gene families.</title>
        <authorList>
            <person name="Schwarz E.M."/>
            <person name="Hu Y."/>
            <person name="Antoshechkin I."/>
            <person name="Miller M.M."/>
            <person name="Sternberg P.W."/>
            <person name="Aroian R.V."/>
        </authorList>
    </citation>
    <scope>NUCLEOTIDE SEQUENCE</scope>
    <source>
        <strain evidence="23">HY135</strain>
    </source>
</reference>
<keyword evidence="11 20" id="KW-0106">Calcium</keyword>
<evidence type="ECO:0000256" key="9">
    <source>
        <dbReference type="ARBA" id="ARBA00022741"/>
    </source>
</evidence>
<evidence type="ECO:0000256" key="8">
    <source>
        <dbReference type="ARBA" id="ARBA00022723"/>
    </source>
</evidence>
<dbReference type="Gene3D" id="3.40.1110.10">
    <property type="entry name" value="Calcium-transporting ATPase, cytoplasmic domain N"/>
    <property type="match status" value="1"/>
</dbReference>
<evidence type="ECO:0000259" key="21">
    <source>
        <dbReference type="SMART" id="SM00831"/>
    </source>
</evidence>
<dbReference type="InterPro" id="IPR023214">
    <property type="entry name" value="HAD_sf"/>
</dbReference>
<dbReference type="FunFam" id="1.20.1110.10:FF:000033">
    <property type="entry name" value="Calcium-transporting ATPase"/>
    <property type="match status" value="1"/>
</dbReference>
<dbReference type="PANTHER" id="PTHR24093:SF451">
    <property type="entry name" value="CALCIUM-TRANSPORTING ATPASE"/>
    <property type="match status" value="1"/>
</dbReference>
<dbReference type="GO" id="GO:0005886">
    <property type="term" value="C:plasma membrane"/>
    <property type="evidence" value="ECO:0007669"/>
    <property type="project" value="UniProtKB-SubCell"/>
</dbReference>
<keyword evidence="8" id="KW-0479">Metal-binding</keyword>
<dbReference type="InterPro" id="IPR023298">
    <property type="entry name" value="ATPase_P-typ_TM_dom_sf"/>
</dbReference>
<dbReference type="GO" id="GO:0005524">
    <property type="term" value="F:ATP binding"/>
    <property type="evidence" value="ECO:0007669"/>
    <property type="project" value="UniProtKB-KW"/>
</dbReference>
<dbReference type="InterPro" id="IPR006068">
    <property type="entry name" value="ATPase_P-typ_cation-transptr_C"/>
</dbReference>
<keyword evidence="13" id="KW-0460">Magnesium</keyword>
<dbReference type="FunFam" id="2.70.150.10:FF:000001">
    <property type="entry name" value="Calcium-transporting ATPase"/>
    <property type="match status" value="1"/>
</dbReference>
<dbReference type="Pfam" id="PF00690">
    <property type="entry name" value="Cation_ATPase_N"/>
    <property type="match status" value="1"/>
</dbReference>
<feature type="transmembrane region" description="Helical" evidence="20">
    <location>
        <begin position="972"/>
        <end position="996"/>
    </location>
</feature>
<evidence type="ECO:0000313" key="22">
    <source>
        <dbReference type="EMBL" id="EYC38047.1"/>
    </source>
</evidence>
<dbReference type="OrthoDB" id="116380at2759"/>
<dbReference type="PROSITE" id="PS00154">
    <property type="entry name" value="ATPASE_E1_E2"/>
    <property type="match status" value="1"/>
</dbReference>
<name>A0A016WFL8_9BILA</name>
<dbReference type="InterPro" id="IPR044492">
    <property type="entry name" value="P_typ_ATPase_HD_dom"/>
</dbReference>
<dbReference type="SFLD" id="SFLDG00002">
    <property type="entry name" value="C1.7:_P-type_atpase_like"/>
    <property type="match status" value="1"/>
</dbReference>
<dbReference type="GO" id="GO:0006825">
    <property type="term" value="P:copper ion transport"/>
    <property type="evidence" value="ECO:0007669"/>
    <property type="project" value="UniProtKB-KW"/>
</dbReference>
<evidence type="ECO:0000256" key="6">
    <source>
        <dbReference type="ARBA" id="ARBA00022568"/>
    </source>
</evidence>
<keyword evidence="4" id="KW-1003">Cell membrane</keyword>
<keyword evidence="23" id="KW-1185">Reference proteome</keyword>
<feature type="transmembrane region" description="Helical" evidence="20">
    <location>
        <begin position="371"/>
        <end position="400"/>
    </location>
</feature>
<evidence type="ECO:0000256" key="7">
    <source>
        <dbReference type="ARBA" id="ARBA00022692"/>
    </source>
</evidence>
<dbReference type="InterPro" id="IPR006408">
    <property type="entry name" value="P-type_ATPase_IIB"/>
</dbReference>
<keyword evidence="17" id="KW-0186">Copper</keyword>
<dbReference type="STRING" id="53326.A0A016WFL8"/>
<dbReference type="FunFam" id="1.20.1110.10:FF:000001">
    <property type="entry name" value="Calcium-transporting ATPase"/>
    <property type="match status" value="1"/>
</dbReference>
<dbReference type="GO" id="GO:0005388">
    <property type="term" value="F:P-type calcium transporter activity"/>
    <property type="evidence" value="ECO:0007669"/>
    <property type="project" value="UniProtKB-EC"/>
</dbReference>
<keyword evidence="3 20" id="KW-0813">Transport</keyword>
<dbReference type="InterPro" id="IPR001757">
    <property type="entry name" value="P_typ_ATPase"/>
</dbReference>
<keyword evidence="14" id="KW-0112">Calmodulin-binding</keyword>
<gene>
    <name evidence="22" type="primary">Acey_s0747.g2019</name>
    <name evidence="22" type="ORF">Y032_0747g2019</name>
</gene>
<dbReference type="Proteomes" id="UP000024635">
    <property type="component" value="Unassembled WGS sequence"/>
</dbReference>
<keyword evidence="6 20" id="KW-0109">Calcium transport</keyword>
<dbReference type="InterPro" id="IPR008250">
    <property type="entry name" value="ATPase_P-typ_transduc_dom_A_sf"/>
</dbReference>
<dbReference type="NCBIfam" id="TIGR01494">
    <property type="entry name" value="ATPase_P-type"/>
    <property type="match status" value="2"/>
</dbReference>
<dbReference type="Pfam" id="PF08282">
    <property type="entry name" value="Hydrolase_3"/>
    <property type="match status" value="1"/>
</dbReference>
<accession>A0A016WFL8</accession>
<evidence type="ECO:0000256" key="15">
    <source>
        <dbReference type="ARBA" id="ARBA00022967"/>
    </source>
</evidence>
<dbReference type="Pfam" id="PF00122">
    <property type="entry name" value="E1-E2_ATPase"/>
    <property type="match status" value="1"/>
</dbReference>
<evidence type="ECO:0000256" key="19">
    <source>
        <dbReference type="ARBA" id="ARBA00023136"/>
    </source>
</evidence>
<protein>
    <recommendedName>
        <fullName evidence="20">Calcium-transporting ATPase</fullName>
        <ecNumber evidence="20">7.2.2.10</ecNumber>
    </recommendedName>
</protein>
<evidence type="ECO:0000256" key="12">
    <source>
        <dbReference type="ARBA" id="ARBA00022840"/>
    </source>
</evidence>
<dbReference type="InterPro" id="IPR022141">
    <property type="entry name" value="ATP_Ca_trans_C"/>
</dbReference>
<evidence type="ECO:0000256" key="18">
    <source>
        <dbReference type="ARBA" id="ARBA00023065"/>
    </source>
</evidence>
<proteinExistence type="inferred from homology"/>
<keyword evidence="7 20" id="KW-0812">Transmembrane</keyword>
<keyword evidence="18 20" id="KW-0406">Ion transport</keyword>
<dbReference type="PRINTS" id="PR00119">
    <property type="entry name" value="CATATPASE"/>
</dbReference>
<dbReference type="GO" id="GO:0046872">
    <property type="term" value="F:metal ion binding"/>
    <property type="evidence" value="ECO:0007669"/>
    <property type="project" value="UniProtKB-KW"/>
</dbReference>
<comment type="similarity">
    <text evidence="2">Belongs to the cation transport ATPase (P-type) (TC 3.A.3) family. Type IIB subfamily.</text>
</comment>
<comment type="caution">
    <text evidence="22">The sequence shown here is derived from an EMBL/GenBank/DDBJ whole genome shotgun (WGS) entry which is preliminary data.</text>
</comment>
<feature type="transmembrane region" description="Helical" evidence="20">
    <location>
        <begin position="897"/>
        <end position="919"/>
    </location>
</feature>
<dbReference type="Pfam" id="PF12424">
    <property type="entry name" value="ATP_Ca_trans_C"/>
    <property type="match status" value="1"/>
</dbReference>
<evidence type="ECO:0000256" key="11">
    <source>
        <dbReference type="ARBA" id="ARBA00022837"/>
    </source>
</evidence>
<dbReference type="GO" id="GO:0051480">
    <property type="term" value="P:regulation of cytosolic calcium ion concentration"/>
    <property type="evidence" value="ECO:0007669"/>
    <property type="project" value="TreeGrafter"/>
</dbReference>
<dbReference type="FunFam" id="3.40.50.1000:FF:000144">
    <property type="entry name" value="copper-transporting ATPase 1 isoform X2"/>
    <property type="match status" value="1"/>
</dbReference>
<keyword evidence="9 20" id="KW-0547">Nucleotide-binding</keyword>
<organism evidence="22 23">
    <name type="scientific">Ancylostoma ceylanicum</name>
    <dbReference type="NCBI Taxonomy" id="53326"/>
    <lineage>
        <taxon>Eukaryota</taxon>
        <taxon>Metazoa</taxon>
        <taxon>Ecdysozoa</taxon>
        <taxon>Nematoda</taxon>
        <taxon>Chromadorea</taxon>
        <taxon>Rhabditida</taxon>
        <taxon>Rhabditina</taxon>
        <taxon>Rhabditomorpha</taxon>
        <taxon>Strongyloidea</taxon>
        <taxon>Ancylostomatidae</taxon>
        <taxon>Ancylostomatinae</taxon>
        <taxon>Ancylostoma</taxon>
    </lineage>
</organism>
<dbReference type="InterPro" id="IPR018303">
    <property type="entry name" value="ATPase_P-typ_P_site"/>
</dbReference>
<dbReference type="InterPro" id="IPR059000">
    <property type="entry name" value="ATPase_P-type_domA"/>
</dbReference>
<feature type="transmembrane region" description="Helical" evidence="20">
    <location>
        <begin position="1008"/>
        <end position="1031"/>
    </location>
</feature>
<dbReference type="CDD" id="cd02081">
    <property type="entry name" value="P-type_ATPase_Ca_PMCA-like"/>
    <property type="match status" value="1"/>
</dbReference>
<comment type="function">
    <text evidence="20">Catalyzes the hydrolysis of ATP coupled with the transport of calcium.</text>
</comment>
<evidence type="ECO:0000256" key="1">
    <source>
        <dbReference type="ARBA" id="ARBA00004651"/>
    </source>
</evidence>
<dbReference type="InterPro" id="IPR036412">
    <property type="entry name" value="HAD-like_sf"/>
</dbReference>
<dbReference type="FunFam" id="3.40.1110.10:FF:000060">
    <property type="entry name" value="Calcium-transporting ATPase"/>
    <property type="match status" value="1"/>
</dbReference>
<feature type="transmembrane region" description="Helical" evidence="20">
    <location>
        <begin position="829"/>
        <end position="851"/>
    </location>
</feature>
<evidence type="ECO:0000256" key="20">
    <source>
        <dbReference type="RuleBase" id="RU361146"/>
    </source>
</evidence>
<dbReference type="SFLD" id="SFLDS00003">
    <property type="entry name" value="Haloacid_Dehalogenase"/>
    <property type="match status" value="1"/>
</dbReference>
<dbReference type="SUPFAM" id="SSF81665">
    <property type="entry name" value="Calcium ATPase, transmembrane domain M"/>
    <property type="match status" value="1"/>
</dbReference>
<dbReference type="InterPro" id="IPR023299">
    <property type="entry name" value="ATPase_P-typ_cyto_dom_N"/>
</dbReference>
<evidence type="ECO:0000256" key="2">
    <source>
        <dbReference type="ARBA" id="ARBA00006124"/>
    </source>
</evidence>
<dbReference type="EC" id="7.2.2.10" evidence="20"/>
<feature type="transmembrane region" description="Helical" evidence="20">
    <location>
        <begin position="87"/>
        <end position="108"/>
    </location>
</feature>
<evidence type="ECO:0000256" key="10">
    <source>
        <dbReference type="ARBA" id="ARBA00022796"/>
    </source>
</evidence>
<feature type="transmembrane region" description="Helical" evidence="20">
    <location>
        <begin position="330"/>
        <end position="351"/>
    </location>
</feature>
<dbReference type="GO" id="GO:0005516">
    <property type="term" value="F:calmodulin binding"/>
    <property type="evidence" value="ECO:0007669"/>
    <property type="project" value="UniProtKB-KW"/>
</dbReference>
<dbReference type="SUPFAM" id="SSF81653">
    <property type="entry name" value="Calcium ATPase, transduction domain A"/>
    <property type="match status" value="1"/>
</dbReference>
<keyword evidence="19 20" id="KW-0472">Membrane</keyword>
<dbReference type="SUPFAM" id="SSF81660">
    <property type="entry name" value="Metal cation-transporting ATPase, ATP-binding domain N"/>
    <property type="match status" value="1"/>
</dbReference>
<dbReference type="GO" id="GO:0016887">
    <property type="term" value="F:ATP hydrolysis activity"/>
    <property type="evidence" value="ECO:0007669"/>
    <property type="project" value="InterPro"/>
</dbReference>
<evidence type="ECO:0000313" key="23">
    <source>
        <dbReference type="Proteomes" id="UP000024635"/>
    </source>
</evidence>
<dbReference type="Pfam" id="PF00689">
    <property type="entry name" value="Cation_ATPase_C"/>
    <property type="match status" value="1"/>
</dbReference>
<dbReference type="FunFam" id="1.20.1110.10:FF:000002">
    <property type="entry name" value="Calcium-transporting ATPase"/>
    <property type="match status" value="1"/>
</dbReference>
<evidence type="ECO:0000256" key="4">
    <source>
        <dbReference type="ARBA" id="ARBA00022475"/>
    </source>
</evidence>
<evidence type="ECO:0000256" key="14">
    <source>
        <dbReference type="ARBA" id="ARBA00022860"/>
    </source>
</evidence>
<dbReference type="SMART" id="SM00831">
    <property type="entry name" value="Cation_ATPase_N"/>
    <property type="match status" value="1"/>
</dbReference>
<feature type="transmembrane region" description="Helical" evidence="20">
    <location>
        <begin position="128"/>
        <end position="147"/>
    </location>
</feature>
<evidence type="ECO:0000256" key="3">
    <source>
        <dbReference type="ARBA" id="ARBA00022448"/>
    </source>
</evidence>
<dbReference type="NCBIfam" id="TIGR01517">
    <property type="entry name" value="ATPase-IIB_Ca"/>
    <property type="match status" value="1"/>
</dbReference>
<sequence>MPTSSDLEYGCTLAELRALMELRGGEALEKVISDYGSVEGLCEKLKTDPINGLPNDKALLSQRQHVFGKNEIPPAPSKSFFRLAWEALQDITLVILLVAALVSLGLSFYKPPEGAGAGHDESEKEAGWIEGVAILVAVIVVVLVTALNDWSKEKQFRGLQSKIETEHKFSVIRGGQPIDVVVNELVVGDVARVKYGDLLPADGILIQSNDLKIDESSLTGESDLIRKSFDHDPVLLSGTHAMEGSGRFVITAVGLNSQTGIIMSLLGATKEDKKDEKSDKVEMNGNGHPATLTVANGLSNGEKKKEEEAIVPVDDETKGKSVLQAKLSNLAIQIGYIGSIVAAATVLILIIRHCITHYAINQETFKTSDLAYFVNFIIIGVTVLVIAVPEGLPLAITLALTYSVKKMMKDNNLVRHLDACETMGNATAICSDKTGTLTTNRMTCVQQYINGSFYKTQAPSYNLLHKKTRELLVEGIAVNSGYSSQVLPPAKPGEQRQQVGNKTECALLGFILDLNQSYDEIRSKHPEESLFKVYTFNSSRKSMMTVIELPNGGYRIYAKGASEIILSRCSFILGQDGALQSFAASQVAELTKDVIEPMASDGLRTIGLAYKDMVPAGSKKEDNEVEYTGEIDWDDEETIRNGMTAIAIMGIQDPVRPEVPAAIDKCQRAGITVRMVTGDNINTARSIATSCGILKPGADFLALEGKDFNARIRDENGKVSQAKLDAIWPRLRVLARAQPSDKYVLVKGIIDSKVSKNREVVAVTGDGTNDAPALKKADVGFAMGIAGTDVAKEASDIILTDDNFTSIVKAVMWGRNVYDSIAKFLQFQLTVNVVAVTIAFIGACAISDSPLKAVQMLWVNLIMDTLASLALATEMPTEDLLERKPYGRTKSLISRTMVKNIVGHALYQLVILFGIMFWGDKFIPDTPSGRNAPLGAPPSAHFTIIFNAFVLMTLCNEINARKIHGERNVFKGLFTNPIFCVIWISTLISQVLIVQFGGHWFSTAPLNAVQWAICIACGLGELIWGQIITTIPSAILPKSFRFGKGEVKPTSIMLSGEYDVPSSSSAAPKPDGVPEKRPGQMLWLLGLTRLQTQIRVVKAFQSVNDSSHPNSLTTSTADRLRASYRRLKIARELEQQKSSWLSAPFSIVESR</sequence>
<dbReference type="PANTHER" id="PTHR24093">
    <property type="entry name" value="CATION TRANSPORTING ATPASE"/>
    <property type="match status" value="1"/>
</dbReference>
<dbReference type="InterPro" id="IPR004014">
    <property type="entry name" value="ATPase_P-typ_cation-transptr_N"/>
</dbReference>
<feature type="transmembrane region" description="Helical" evidence="20">
    <location>
        <begin position="939"/>
        <end position="960"/>
    </location>
</feature>
<keyword evidence="15" id="KW-1278">Translocase</keyword>
<keyword evidence="16 20" id="KW-1133">Transmembrane helix</keyword>
<evidence type="ECO:0000256" key="5">
    <source>
        <dbReference type="ARBA" id="ARBA00022553"/>
    </source>
</evidence>
<comment type="subcellular location">
    <subcellularLocation>
        <location evidence="1">Cell membrane</location>
        <topology evidence="1">Multi-pass membrane protein</topology>
    </subcellularLocation>
    <subcellularLocation>
        <location evidence="20">Membrane</location>
        <topology evidence="20">Multi-pass membrane protein</topology>
    </subcellularLocation>
</comment>